<evidence type="ECO:0000313" key="3">
    <source>
        <dbReference type="EMBL" id="CAL6058129.1"/>
    </source>
</evidence>
<comment type="caution">
    <text evidence="2">The sequence shown here is derived from an EMBL/GenBank/DDBJ whole genome shotgun (WGS) entry which is preliminary data.</text>
</comment>
<dbReference type="EMBL" id="CATOUU010001103">
    <property type="protein sequence ID" value="CAI9972018.1"/>
    <property type="molecule type" value="Genomic_DNA"/>
</dbReference>
<evidence type="ECO:0000256" key="1">
    <source>
        <dbReference type="SAM" id="Phobius"/>
    </source>
</evidence>
<dbReference type="AlphaFoldDB" id="A0AA86REY1"/>
<evidence type="ECO:0000313" key="2">
    <source>
        <dbReference type="EMBL" id="CAI9972018.1"/>
    </source>
</evidence>
<reference evidence="2" key="1">
    <citation type="submission" date="2023-06" db="EMBL/GenBank/DDBJ databases">
        <authorList>
            <person name="Kurt Z."/>
        </authorList>
    </citation>
    <scope>NUCLEOTIDE SEQUENCE</scope>
</reference>
<proteinExistence type="predicted"/>
<accession>A0AA86REY1</accession>
<dbReference type="Proteomes" id="UP001642409">
    <property type="component" value="Unassembled WGS sequence"/>
</dbReference>
<protein>
    <submittedName>
        <fullName evidence="3">Hypothetical_protein</fullName>
    </submittedName>
</protein>
<dbReference type="EMBL" id="CAXDID020000219">
    <property type="protein sequence ID" value="CAL6058129.1"/>
    <property type="molecule type" value="Genomic_DNA"/>
</dbReference>
<keyword evidence="4" id="KW-1185">Reference proteome</keyword>
<keyword evidence="1" id="KW-0812">Transmembrane</keyword>
<sequence>MKSIGKYLKQQSNLVQQINDAKITVLQNWQQVMERNQKAATVENHAAGLVDIVQVIKDDTDKLKYKLRLQKNYEDRLHLCGNNSNCSYYCSSNRAVIIISFYFSVLLFLHYSSNFIKI</sequence>
<gene>
    <name evidence="3" type="ORF">HINF_LOCUS48019</name>
    <name evidence="2" type="ORF">HINF_LOCUS59663</name>
</gene>
<evidence type="ECO:0000313" key="4">
    <source>
        <dbReference type="Proteomes" id="UP001642409"/>
    </source>
</evidence>
<keyword evidence="1" id="KW-1133">Transmembrane helix</keyword>
<keyword evidence="1" id="KW-0472">Membrane</keyword>
<organism evidence="2">
    <name type="scientific">Hexamita inflata</name>
    <dbReference type="NCBI Taxonomy" id="28002"/>
    <lineage>
        <taxon>Eukaryota</taxon>
        <taxon>Metamonada</taxon>
        <taxon>Diplomonadida</taxon>
        <taxon>Hexamitidae</taxon>
        <taxon>Hexamitinae</taxon>
        <taxon>Hexamita</taxon>
    </lineage>
</organism>
<reference evidence="3 4" key="2">
    <citation type="submission" date="2024-07" db="EMBL/GenBank/DDBJ databases">
        <authorList>
            <person name="Akdeniz Z."/>
        </authorList>
    </citation>
    <scope>NUCLEOTIDE SEQUENCE [LARGE SCALE GENOMIC DNA]</scope>
</reference>
<name>A0AA86REY1_9EUKA</name>
<feature type="transmembrane region" description="Helical" evidence="1">
    <location>
        <begin position="95"/>
        <end position="113"/>
    </location>
</feature>